<gene>
    <name evidence="2" type="ORF">GCM10010274_22330</name>
</gene>
<sequence>MWVAVVWVVVPLPFMVWFGVYPLWLRRRLARVGVEAVGECRNVTTSENRRSTSFVFTTAAGEKVYYRSPLSWRSWGTPGREAVLVYDPGFPRRFVRSRSELGSRPEAWTILWWMLGMEVVMVLGFVLVTLYEAGTIR</sequence>
<accession>A0A918HXK7</accession>
<reference evidence="2" key="2">
    <citation type="submission" date="2020-09" db="EMBL/GenBank/DDBJ databases">
        <authorList>
            <person name="Sun Q."/>
            <person name="Ohkuma M."/>
        </authorList>
    </citation>
    <scope>NUCLEOTIDE SEQUENCE</scope>
    <source>
        <strain evidence="2">JCM 4391</strain>
    </source>
</reference>
<keyword evidence="3" id="KW-1185">Reference proteome</keyword>
<keyword evidence="1" id="KW-0812">Transmembrane</keyword>
<reference evidence="2" key="1">
    <citation type="journal article" date="2014" name="Int. J. Syst. Evol. Microbiol.">
        <title>Complete genome sequence of Corynebacterium casei LMG S-19264T (=DSM 44701T), isolated from a smear-ripened cheese.</title>
        <authorList>
            <consortium name="US DOE Joint Genome Institute (JGI-PGF)"/>
            <person name="Walter F."/>
            <person name="Albersmeier A."/>
            <person name="Kalinowski J."/>
            <person name="Ruckert C."/>
        </authorList>
    </citation>
    <scope>NUCLEOTIDE SEQUENCE</scope>
    <source>
        <strain evidence="2">JCM 4391</strain>
    </source>
</reference>
<evidence type="ECO:0008006" key="4">
    <source>
        <dbReference type="Google" id="ProtNLM"/>
    </source>
</evidence>
<proteinExistence type="predicted"/>
<comment type="caution">
    <text evidence="2">The sequence shown here is derived from an EMBL/GenBank/DDBJ whole genome shotgun (WGS) entry which is preliminary data.</text>
</comment>
<feature type="transmembrane region" description="Helical" evidence="1">
    <location>
        <begin position="110"/>
        <end position="131"/>
    </location>
</feature>
<keyword evidence="1" id="KW-0472">Membrane</keyword>
<organism evidence="2 3">
    <name type="scientific">Streptomyces lavendofoliae</name>
    <dbReference type="NCBI Taxonomy" id="67314"/>
    <lineage>
        <taxon>Bacteria</taxon>
        <taxon>Bacillati</taxon>
        <taxon>Actinomycetota</taxon>
        <taxon>Actinomycetes</taxon>
        <taxon>Kitasatosporales</taxon>
        <taxon>Streptomycetaceae</taxon>
        <taxon>Streptomyces</taxon>
    </lineage>
</organism>
<name>A0A918HXK7_9ACTN</name>
<dbReference type="Proteomes" id="UP000636661">
    <property type="component" value="Unassembled WGS sequence"/>
</dbReference>
<dbReference type="AlphaFoldDB" id="A0A918HXK7"/>
<keyword evidence="1" id="KW-1133">Transmembrane helix</keyword>
<evidence type="ECO:0000313" key="3">
    <source>
        <dbReference type="Proteomes" id="UP000636661"/>
    </source>
</evidence>
<dbReference type="EMBL" id="BMTP01000005">
    <property type="protein sequence ID" value="GGU34782.1"/>
    <property type="molecule type" value="Genomic_DNA"/>
</dbReference>
<protein>
    <recommendedName>
        <fullName evidence="4">DUF3592 domain-containing protein</fullName>
    </recommendedName>
</protein>
<evidence type="ECO:0000256" key="1">
    <source>
        <dbReference type="SAM" id="Phobius"/>
    </source>
</evidence>
<evidence type="ECO:0000313" key="2">
    <source>
        <dbReference type="EMBL" id="GGU34782.1"/>
    </source>
</evidence>
<feature type="transmembrane region" description="Helical" evidence="1">
    <location>
        <begin position="6"/>
        <end position="25"/>
    </location>
</feature>